<dbReference type="Pfam" id="PF04149">
    <property type="entry name" value="DUF397"/>
    <property type="match status" value="1"/>
</dbReference>
<protein>
    <submittedName>
        <fullName evidence="2">DUF397 domain-containing protein</fullName>
    </submittedName>
</protein>
<reference evidence="3" key="1">
    <citation type="submission" date="2023-07" db="EMBL/GenBank/DDBJ databases">
        <title>Novel species in the genus Lipingzhangella isolated from Sambhar Salt Lake.</title>
        <authorList>
            <person name="Jiya N."/>
            <person name="Kajale S."/>
            <person name="Sharma A."/>
        </authorList>
    </citation>
    <scope>NUCLEOTIDE SEQUENCE [LARGE SCALE GENOMIC DNA]</scope>
    <source>
        <strain evidence="3">LS1_29</strain>
    </source>
</reference>
<dbReference type="InterPro" id="IPR007278">
    <property type="entry name" value="DUF397"/>
</dbReference>
<dbReference type="EMBL" id="JAVLVT010000008">
    <property type="protein sequence ID" value="MDS1271815.1"/>
    <property type="molecule type" value="Genomic_DNA"/>
</dbReference>
<dbReference type="Proteomes" id="UP001250214">
    <property type="component" value="Unassembled WGS sequence"/>
</dbReference>
<keyword evidence="3" id="KW-1185">Reference proteome</keyword>
<feature type="domain" description="DUF397" evidence="1">
    <location>
        <begin position="4"/>
        <end position="55"/>
    </location>
</feature>
<proteinExistence type="predicted"/>
<evidence type="ECO:0000313" key="3">
    <source>
        <dbReference type="Proteomes" id="UP001250214"/>
    </source>
</evidence>
<accession>A0ABU2HAE0</accession>
<sequence length="59" mass="6701">MDGNWHKSSFSGANPNCLECRSNGRSVDVRDTQHRHLGKLTVSRAEWAAFLHAIRTHEL</sequence>
<name>A0ABU2HAE0_9ACTN</name>
<gene>
    <name evidence="2" type="ORF">RIF23_16095</name>
</gene>
<evidence type="ECO:0000313" key="2">
    <source>
        <dbReference type="EMBL" id="MDS1271815.1"/>
    </source>
</evidence>
<evidence type="ECO:0000259" key="1">
    <source>
        <dbReference type="Pfam" id="PF04149"/>
    </source>
</evidence>
<organism evidence="2 3">
    <name type="scientific">Lipingzhangella rawalii</name>
    <dbReference type="NCBI Taxonomy" id="2055835"/>
    <lineage>
        <taxon>Bacteria</taxon>
        <taxon>Bacillati</taxon>
        <taxon>Actinomycetota</taxon>
        <taxon>Actinomycetes</taxon>
        <taxon>Streptosporangiales</taxon>
        <taxon>Nocardiopsidaceae</taxon>
        <taxon>Lipingzhangella</taxon>
    </lineage>
</organism>
<dbReference type="RefSeq" id="WP_310913497.1">
    <property type="nucleotide sequence ID" value="NZ_JAVLVT010000008.1"/>
</dbReference>
<comment type="caution">
    <text evidence="2">The sequence shown here is derived from an EMBL/GenBank/DDBJ whole genome shotgun (WGS) entry which is preliminary data.</text>
</comment>